<evidence type="ECO:0000313" key="2">
    <source>
        <dbReference type="EMBL" id="MBM9461171.1"/>
    </source>
</evidence>
<keyword evidence="2" id="KW-0808">Transferase</keyword>
<dbReference type="Proteomes" id="UP000663791">
    <property type="component" value="Unassembled WGS sequence"/>
</dbReference>
<dbReference type="AlphaFoldDB" id="A0A939BWL6"/>
<dbReference type="EMBL" id="JAERTX010000014">
    <property type="protein sequence ID" value="MBM9461171.1"/>
    <property type="molecule type" value="Genomic_DNA"/>
</dbReference>
<organism evidence="2 3">
    <name type="scientific">Nocardioides faecalis</name>
    <dbReference type="NCBI Taxonomy" id="2803858"/>
    <lineage>
        <taxon>Bacteria</taxon>
        <taxon>Bacillati</taxon>
        <taxon>Actinomycetota</taxon>
        <taxon>Actinomycetes</taxon>
        <taxon>Propionibacteriales</taxon>
        <taxon>Nocardioidaceae</taxon>
        <taxon>Nocardioides</taxon>
    </lineage>
</organism>
<reference evidence="2" key="1">
    <citation type="submission" date="2021-01" db="EMBL/GenBank/DDBJ databases">
        <title>Novel species in genus Nocardioides.</title>
        <authorList>
            <person name="Zhang G."/>
        </authorList>
    </citation>
    <scope>NUCLEOTIDE SEQUENCE</scope>
    <source>
        <strain evidence="2">Zg-536</strain>
    </source>
</reference>
<name>A0A939BWL6_9ACTN</name>
<dbReference type="RefSeq" id="WP_205292488.1">
    <property type="nucleotide sequence ID" value="NZ_CP074406.1"/>
</dbReference>
<dbReference type="Pfam" id="PF04230">
    <property type="entry name" value="PS_pyruv_trans"/>
    <property type="match status" value="1"/>
</dbReference>
<accession>A0A939BWL6</accession>
<protein>
    <submittedName>
        <fullName evidence="2">Polysaccharide pyruvyl transferase family protein</fullName>
    </submittedName>
</protein>
<gene>
    <name evidence="2" type="ORF">JK386_14815</name>
</gene>
<feature type="domain" description="Polysaccharide pyruvyl transferase" evidence="1">
    <location>
        <begin position="92"/>
        <end position="303"/>
    </location>
</feature>
<proteinExistence type="predicted"/>
<dbReference type="GO" id="GO:0016740">
    <property type="term" value="F:transferase activity"/>
    <property type="evidence" value="ECO:0007669"/>
    <property type="project" value="UniProtKB-KW"/>
</dbReference>
<dbReference type="InterPro" id="IPR007345">
    <property type="entry name" value="Polysacch_pyruvyl_Trfase"/>
</dbReference>
<evidence type="ECO:0000259" key="1">
    <source>
        <dbReference type="Pfam" id="PF04230"/>
    </source>
</evidence>
<comment type="caution">
    <text evidence="2">The sequence shown here is derived from an EMBL/GenBank/DDBJ whole genome shotgun (WGS) entry which is preliminary data.</text>
</comment>
<keyword evidence="3" id="KW-1185">Reference proteome</keyword>
<evidence type="ECO:0000313" key="3">
    <source>
        <dbReference type="Proteomes" id="UP000663791"/>
    </source>
</evidence>
<sequence length="464" mass="51156">MTRLLMRSGKDPFEIVGLEESIERDTILTNSGNLVFSEAAHKLMDVPGVEVVSTSSDGVRGKLGDRINEEFDAFVVPLANAFRPSFEPGLKRLTRTIRRSTKPVVVLGVGGQAGVGGDVEHLRPMEETVKDFVSAVLDKGPSIGVRGEFTAEYLTSLGFRDVEVIGCPSMFRHGPELPFRQPSAGPTADSTISMNGSHALFRNQDLGRIVDRVRERFPRTIFIGQNNVEATSLRWRTLPRNLRALTSVPTNPEHPMYAEGKVRVYMDPSTWIRDLRDVDFSIGGRIHGNIAAILAGTPALVLSGDARTLELARYFQIPHHVLTTLPEDVDPARLLEEADWGPMVAGHRERFARFESYLDAHGLKNTFTHGDGGVSFEQRLAAVDLPGPVEATKADDLGAAREYVDWLREYTRSLRSERSRLLGQVHDLRRPAPAPALVPALVPAGAAARVREAGARVVRRLRRS</sequence>